<proteinExistence type="predicted"/>
<organism evidence="1 2">
    <name type="scientific">Kribbella karoonensis</name>
    <dbReference type="NCBI Taxonomy" id="324851"/>
    <lineage>
        <taxon>Bacteria</taxon>
        <taxon>Bacillati</taxon>
        <taxon>Actinomycetota</taxon>
        <taxon>Actinomycetes</taxon>
        <taxon>Propionibacteriales</taxon>
        <taxon>Kribbellaceae</taxon>
        <taxon>Kribbella</taxon>
    </lineage>
</organism>
<accession>A0ABN2EGY2</accession>
<name>A0ABN2EGY2_9ACTN</name>
<gene>
    <name evidence="1" type="ORF">GCM10009742_59030</name>
</gene>
<evidence type="ECO:0000313" key="2">
    <source>
        <dbReference type="Proteomes" id="UP001500190"/>
    </source>
</evidence>
<dbReference type="Proteomes" id="UP001500190">
    <property type="component" value="Unassembled WGS sequence"/>
</dbReference>
<keyword evidence="2" id="KW-1185">Reference proteome</keyword>
<comment type="caution">
    <text evidence="1">The sequence shown here is derived from an EMBL/GenBank/DDBJ whole genome shotgun (WGS) entry which is preliminary data.</text>
</comment>
<evidence type="ECO:0000313" key="1">
    <source>
        <dbReference type="EMBL" id="GAA1602890.1"/>
    </source>
</evidence>
<sequence>MPDCPSCGRALDAHNRHHRFTLPTPVLALPDRDHTPGTWLSHGTAEESVMMQVPGVGAFVRALLPVQLDGGFKVTYGLWLGIHPDQLPQTFAVWWEPEYADLRLDGVVANEIAPWGLFPTPATATVRDPDHTPYITTSPDALLTNVLTQTWPHEDVLAHL</sequence>
<evidence type="ECO:0008006" key="3">
    <source>
        <dbReference type="Google" id="ProtNLM"/>
    </source>
</evidence>
<protein>
    <recommendedName>
        <fullName evidence="3">DUF2199 domain-containing protein</fullName>
    </recommendedName>
</protein>
<reference evidence="1 2" key="1">
    <citation type="journal article" date="2019" name="Int. J. Syst. Evol. Microbiol.">
        <title>The Global Catalogue of Microorganisms (GCM) 10K type strain sequencing project: providing services to taxonomists for standard genome sequencing and annotation.</title>
        <authorList>
            <consortium name="The Broad Institute Genomics Platform"/>
            <consortium name="The Broad Institute Genome Sequencing Center for Infectious Disease"/>
            <person name="Wu L."/>
            <person name="Ma J."/>
        </authorList>
    </citation>
    <scope>NUCLEOTIDE SEQUENCE [LARGE SCALE GENOMIC DNA]</scope>
    <source>
        <strain evidence="1 2">JCM 14304</strain>
    </source>
</reference>
<dbReference type="EMBL" id="BAAAND010000009">
    <property type="protein sequence ID" value="GAA1602890.1"/>
    <property type="molecule type" value="Genomic_DNA"/>
</dbReference>